<dbReference type="OrthoDB" id="166803at2759"/>
<dbReference type="Proteomes" id="UP000007014">
    <property type="component" value="Chromosome 16"/>
</dbReference>
<feature type="region of interest" description="Disordered" evidence="1">
    <location>
        <begin position="414"/>
        <end position="451"/>
    </location>
</feature>
<dbReference type="EMBL" id="AP006498">
    <property type="protein sequence ID" value="BAM81796.1"/>
    <property type="molecule type" value="Genomic_DNA"/>
</dbReference>
<dbReference type="PANTHER" id="PTHR46826:SF1">
    <property type="entry name" value="TVP38_TMEM64 FAMILY MEMBRANE PROTEIN YDJX"/>
    <property type="match status" value="1"/>
</dbReference>
<accession>M1UV71</accession>
<organism evidence="4 5">
    <name type="scientific">Cyanidioschyzon merolae (strain NIES-3377 / 10D)</name>
    <name type="common">Unicellular red alga</name>
    <dbReference type="NCBI Taxonomy" id="280699"/>
    <lineage>
        <taxon>Eukaryota</taxon>
        <taxon>Rhodophyta</taxon>
        <taxon>Bangiophyceae</taxon>
        <taxon>Cyanidiales</taxon>
        <taxon>Cyanidiaceae</taxon>
        <taxon>Cyanidioschyzon</taxon>
    </lineage>
</organism>
<feature type="transmembrane region" description="Helical" evidence="2">
    <location>
        <begin position="214"/>
        <end position="236"/>
    </location>
</feature>
<gene>
    <name evidence="4" type="ORF">CYME_CMP165C</name>
</gene>
<feature type="transmembrane region" description="Helical" evidence="2">
    <location>
        <begin position="299"/>
        <end position="318"/>
    </location>
</feature>
<dbReference type="eggNOG" id="KOG3140">
    <property type="taxonomic scope" value="Eukaryota"/>
</dbReference>
<dbReference type="KEGG" id="cme:CYME_CMP165C"/>
<proteinExistence type="predicted"/>
<dbReference type="GeneID" id="16996100"/>
<feature type="transmembrane region" description="Helical" evidence="2">
    <location>
        <begin position="325"/>
        <end position="346"/>
    </location>
</feature>
<dbReference type="Pfam" id="PF09335">
    <property type="entry name" value="VTT_dom"/>
    <property type="match status" value="1"/>
</dbReference>
<dbReference type="PANTHER" id="PTHR46826">
    <property type="match status" value="1"/>
</dbReference>
<dbReference type="InterPro" id="IPR053240">
    <property type="entry name" value="VTT_domain"/>
</dbReference>
<feature type="transmembrane region" description="Helical" evidence="2">
    <location>
        <begin position="170"/>
        <end position="194"/>
    </location>
</feature>
<evidence type="ECO:0000256" key="1">
    <source>
        <dbReference type="SAM" id="MobiDB-lite"/>
    </source>
</evidence>
<protein>
    <recommendedName>
        <fullName evidence="3">VTT domain-containing protein</fullName>
    </recommendedName>
</protein>
<dbReference type="HOGENOM" id="CLU_607448_0_0_1"/>
<feature type="domain" description="VTT" evidence="3">
    <location>
        <begin position="229"/>
        <end position="348"/>
    </location>
</feature>
<evidence type="ECO:0000313" key="4">
    <source>
        <dbReference type="EMBL" id="BAM81796.1"/>
    </source>
</evidence>
<dbReference type="AlphaFoldDB" id="M1UV71"/>
<feature type="transmembrane region" description="Helical" evidence="2">
    <location>
        <begin position="378"/>
        <end position="396"/>
    </location>
</feature>
<dbReference type="RefSeq" id="XP_005537832.1">
    <property type="nucleotide sequence ID" value="XM_005537775.1"/>
</dbReference>
<evidence type="ECO:0000313" key="5">
    <source>
        <dbReference type="Proteomes" id="UP000007014"/>
    </source>
</evidence>
<reference evidence="4 5" key="2">
    <citation type="journal article" date="2007" name="BMC Biol.">
        <title>A 100%-complete sequence reveals unusually simple genomic features in the hot-spring red alga Cyanidioschyzon merolae.</title>
        <authorList>
            <person name="Nozaki H."/>
            <person name="Takano H."/>
            <person name="Misumi O."/>
            <person name="Terasawa K."/>
            <person name="Matsuzaki M."/>
            <person name="Maruyama S."/>
            <person name="Nishida K."/>
            <person name="Yagisawa F."/>
            <person name="Yoshida Y."/>
            <person name="Fujiwara T."/>
            <person name="Takio S."/>
            <person name="Tamura K."/>
            <person name="Chung S.J."/>
            <person name="Nakamura S."/>
            <person name="Kuroiwa H."/>
            <person name="Tanaka K."/>
            <person name="Sato N."/>
            <person name="Kuroiwa T."/>
        </authorList>
    </citation>
    <scope>NUCLEOTIDE SEQUENCE [LARGE SCALE GENOMIC DNA]</scope>
    <source>
        <strain evidence="4 5">10D</strain>
    </source>
</reference>
<keyword evidence="2" id="KW-0472">Membrane</keyword>
<evidence type="ECO:0000256" key="2">
    <source>
        <dbReference type="SAM" id="Phobius"/>
    </source>
</evidence>
<feature type="transmembrane region" description="Helical" evidence="2">
    <location>
        <begin position="248"/>
        <end position="270"/>
    </location>
</feature>
<name>M1UV71_CYAM1</name>
<dbReference type="Gramene" id="CMP165CT">
    <property type="protein sequence ID" value="CMP165CT"/>
    <property type="gene ID" value="CMP165C"/>
</dbReference>
<reference evidence="4 5" key="1">
    <citation type="journal article" date="2004" name="Nature">
        <title>Genome sequence of the ultrasmall unicellular red alga Cyanidioschyzon merolae 10D.</title>
        <authorList>
            <person name="Matsuzaki M."/>
            <person name="Misumi O."/>
            <person name="Shin-i T."/>
            <person name="Maruyama S."/>
            <person name="Takahara M."/>
            <person name="Miyagishima S."/>
            <person name="Mori T."/>
            <person name="Nishida K."/>
            <person name="Yagisawa F."/>
            <person name="Nishida K."/>
            <person name="Yoshida Y."/>
            <person name="Nishimura Y."/>
            <person name="Nakao S."/>
            <person name="Kobayashi T."/>
            <person name="Momoyama Y."/>
            <person name="Higashiyama T."/>
            <person name="Minoda A."/>
            <person name="Sano M."/>
            <person name="Nomoto H."/>
            <person name="Oishi K."/>
            <person name="Hayashi H."/>
            <person name="Ohta F."/>
            <person name="Nishizaka S."/>
            <person name="Haga S."/>
            <person name="Miura S."/>
            <person name="Morishita T."/>
            <person name="Kabeya Y."/>
            <person name="Terasawa K."/>
            <person name="Suzuki Y."/>
            <person name="Ishii Y."/>
            <person name="Asakawa S."/>
            <person name="Takano H."/>
            <person name="Ohta N."/>
            <person name="Kuroiwa H."/>
            <person name="Tanaka K."/>
            <person name="Shimizu N."/>
            <person name="Sugano S."/>
            <person name="Sato N."/>
            <person name="Nozaki H."/>
            <person name="Ogasawara N."/>
            <person name="Kohara Y."/>
            <person name="Kuroiwa T."/>
        </authorList>
    </citation>
    <scope>NUCLEOTIDE SEQUENCE [LARGE SCALE GENOMIC DNA]</scope>
    <source>
        <strain evidence="4 5">10D</strain>
    </source>
</reference>
<sequence length="451" mass="48426">MLSLQEASTAAPRQSWTLPKVWVLCVAASQKAQPAAFTQLSGVACLQHCTVHNLSWLRPCSAFVLSGSGGKSVLNTRQRSVSCTSTVCASVPSARTRPVRGTLCAGTRALERTWLGPPEQRLLRPSCSASMTRVRSAWRSGCAATRLQAKTEPDLESRERKPERRSLKRTLYLFGLAGGAIGAVSVLGHSLGTLSIENLHDLVKWFESMGPAAVLYYFGLYFVLELVSFPALLLTIGAGYLFGVWRGLLVSSAAATAAAGTSFLLSRYFLRNLIQEKLASRFPRFRAIDRAIAKEGFKIVLLLRLSPLLPFSASNYLYGLTSVRFVPYIVASWLGMLPGTLAYVYAGRTGNAVLERVASRAASDAGEELAASGTGVNTALLIVGLAATAGVLVLIGRTTRQALKEMDEEMAADAALQSNGKDAGKFPTTQRGEVVAVDTPRGPSPERMKRP</sequence>
<evidence type="ECO:0000259" key="3">
    <source>
        <dbReference type="Pfam" id="PF09335"/>
    </source>
</evidence>
<keyword evidence="2" id="KW-1133">Transmembrane helix</keyword>
<keyword evidence="2" id="KW-0812">Transmembrane</keyword>
<dbReference type="InterPro" id="IPR032816">
    <property type="entry name" value="VTT_dom"/>
</dbReference>
<keyword evidence="5" id="KW-1185">Reference proteome</keyword>